<keyword evidence="1" id="KW-0812">Transmembrane</keyword>
<keyword evidence="3" id="KW-1185">Reference proteome</keyword>
<protein>
    <submittedName>
        <fullName evidence="2">Uncharacterized protein</fullName>
    </submittedName>
</protein>
<evidence type="ECO:0000313" key="3">
    <source>
        <dbReference type="Proteomes" id="UP000648722"/>
    </source>
</evidence>
<dbReference type="EMBL" id="BMFS01000003">
    <property type="protein sequence ID" value="GGG95876.1"/>
    <property type="molecule type" value="Genomic_DNA"/>
</dbReference>
<keyword evidence="1" id="KW-1133">Transmembrane helix</keyword>
<keyword evidence="1" id="KW-0472">Membrane</keyword>
<evidence type="ECO:0000313" key="2">
    <source>
        <dbReference type="EMBL" id="GGG95876.1"/>
    </source>
</evidence>
<dbReference type="Proteomes" id="UP000648722">
    <property type="component" value="Unassembled WGS sequence"/>
</dbReference>
<sequence length="328" mass="35649">MEELNVSGELNLSLSKFAASIYVEGSQISGPMVAKGAEFEGEFIAGLSHQLRGDSIPTRFFDKMDFCDAVFKSRVSFDDAILPEEAEYRNGFERAQFLSSVSWSKEGLHAVSIWAGARVEGALSLPWLDELGERKLLKQRTLAEAKDNGEAAIQAVIQGAQTLKQALLPRGDFLRAQLYHKLELQAKALSAGTPFGERLAGRAYGFFSDWGLSWHRSLWWLGAGAILFAGIYNWLILLALGSQFGPVTVGFGLPVHSAIAAGIELSMSNALGPIKYLIGNDGPPGLDAVEVPFLVRFGLGFLSILQQIGSLALLFLSALALRRRFQIG</sequence>
<gene>
    <name evidence="2" type="ORF">GCM10007420_09360</name>
</gene>
<accession>A0ABQ1XK74</accession>
<organism evidence="2 3">
    <name type="scientific">Glycocaulis albus</name>
    <dbReference type="NCBI Taxonomy" id="1382801"/>
    <lineage>
        <taxon>Bacteria</taxon>
        <taxon>Pseudomonadati</taxon>
        <taxon>Pseudomonadota</taxon>
        <taxon>Alphaproteobacteria</taxon>
        <taxon>Maricaulales</taxon>
        <taxon>Maricaulaceae</taxon>
        <taxon>Glycocaulis</taxon>
    </lineage>
</organism>
<reference evidence="3" key="1">
    <citation type="journal article" date="2019" name="Int. J. Syst. Evol. Microbiol.">
        <title>The Global Catalogue of Microorganisms (GCM) 10K type strain sequencing project: providing services to taxonomists for standard genome sequencing and annotation.</title>
        <authorList>
            <consortium name="The Broad Institute Genomics Platform"/>
            <consortium name="The Broad Institute Genome Sequencing Center for Infectious Disease"/>
            <person name="Wu L."/>
            <person name="Ma J."/>
        </authorList>
    </citation>
    <scope>NUCLEOTIDE SEQUENCE [LARGE SCALE GENOMIC DNA]</scope>
    <source>
        <strain evidence="3">CGMCC 1.12766</strain>
    </source>
</reference>
<feature type="transmembrane region" description="Helical" evidence="1">
    <location>
        <begin position="218"/>
        <end position="240"/>
    </location>
</feature>
<evidence type="ECO:0000256" key="1">
    <source>
        <dbReference type="SAM" id="Phobius"/>
    </source>
</evidence>
<feature type="transmembrane region" description="Helical" evidence="1">
    <location>
        <begin position="293"/>
        <end position="321"/>
    </location>
</feature>
<name>A0ABQ1XK74_9PROT</name>
<comment type="caution">
    <text evidence="2">The sequence shown here is derived from an EMBL/GenBank/DDBJ whole genome shotgun (WGS) entry which is preliminary data.</text>
</comment>
<proteinExistence type="predicted"/>